<organism evidence="6 7">
    <name type="scientific">Pontivivens insulae</name>
    <dbReference type="NCBI Taxonomy" id="1639689"/>
    <lineage>
        <taxon>Bacteria</taxon>
        <taxon>Pseudomonadati</taxon>
        <taxon>Pseudomonadota</taxon>
        <taxon>Alphaproteobacteria</taxon>
        <taxon>Rhodobacterales</taxon>
        <taxon>Paracoccaceae</taxon>
        <taxon>Pontivivens</taxon>
    </lineage>
</organism>
<dbReference type="InterPro" id="IPR003000">
    <property type="entry name" value="Sirtuin"/>
</dbReference>
<feature type="binding site" evidence="3">
    <location>
        <begin position="10"/>
        <end position="29"/>
    </location>
    <ligand>
        <name>NAD(+)</name>
        <dbReference type="ChEBI" id="CHEBI:57540"/>
    </ligand>
</feature>
<name>A0A2R8A6S5_9RHOB</name>
<keyword evidence="6" id="KW-0378">Hydrolase</keyword>
<dbReference type="InterPro" id="IPR026590">
    <property type="entry name" value="Ssirtuin_cat_dom"/>
</dbReference>
<feature type="binding site" evidence="3 4">
    <location>
        <position position="135"/>
    </location>
    <ligand>
        <name>Zn(2+)</name>
        <dbReference type="ChEBI" id="CHEBI:29105"/>
    </ligand>
</feature>
<dbReference type="Gene3D" id="3.30.1600.10">
    <property type="entry name" value="SIR2/SIRT2 'Small Domain"/>
    <property type="match status" value="1"/>
</dbReference>
<accession>A0A2R8A6S5</accession>
<evidence type="ECO:0000313" key="6">
    <source>
        <dbReference type="EMBL" id="SPF27718.1"/>
    </source>
</evidence>
<feature type="binding site" evidence="3">
    <location>
        <begin position="87"/>
        <end position="90"/>
    </location>
    <ligand>
        <name>NAD(+)</name>
        <dbReference type="ChEBI" id="CHEBI:57540"/>
    </ligand>
</feature>
<comment type="function">
    <text evidence="3">NAD-dependent lysine deacetylase and desuccinylase that specifically removes acetyl and succinyl groups on target proteins. Modulates the activities of several proteins which are inactive in their acylated form.</text>
</comment>
<evidence type="ECO:0000313" key="7">
    <source>
        <dbReference type="Proteomes" id="UP000244932"/>
    </source>
</evidence>
<dbReference type="HAMAP" id="MF_01121">
    <property type="entry name" value="Sirtuin_ClassIII"/>
    <property type="match status" value="1"/>
</dbReference>
<dbReference type="EC" id="2.3.1.286" evidence="3"/>
<evidence type="ECO:0000259" key="5">
    <source>
        <dbReference type="PROSITE" id="PS50305"/>
    </source>
</evidence>
<evidence type="ECO:0000256" key="3">
    <source>
        <dbReference type="HAMAP-Rule" id="MF_01121"/>
    </source>
</evidence>
<dbReference type="GO" id="GO:0005737">
    <property type="term" value="C:cytoplasm"/>
    <property type="evidence" value="ECO:0007669"/>
    <property type="project" value="UniProtKB-SubCell"/>
</dbReference>
<evidence type="ECO:0000256" key="1">
    <source>
        <dbReference type="ARBA" id="ARBA00022679"/>
    </source>
</evidence>
<protein>
    <recommendedName>
        <fullName evidence="3">NAD-dependent protein deacylase</fullName>
        <ecNumber evidence="3">2.3.1.286</ecNumber>
    </recommendedName>
    <alternativeName>
        <fullName evidence="3">Regulatory protein SIR2 homolog</fullName>
    </alternativeName>
</protein>
<evidence type="ECO:0000256" key="2">
    <source>
        <dbReference type="ARBA" id="ARBA00023027"/>
    </source>
</evidence>
<dbReference type="SUPFAM" id="SSF52467">
    <property type="entry name" value="DHS-like NAD/FAD-binding domain"/>
    <property type="match status" value="1"/>
</dbReference>
<keyword evidence="7" id="KW-1185">Reference proteome</keyword>
<keyword evidence="1" id="KW-0808">Transferase</keyword>
<comment type="cofactor">
    <cofactor evidence="3">
        <name>Zn(2+)</name>
        <dbReference type="ChEBI" id="CHEBI:29105"/>
    </cofactor>
    <text evidence="3">Binds 1 zinc ion per subunit.</text>
</comment>
<dbReference type="Gene3D" id="3.40.50.1220">
    <property type="entry name" value="TPP-binding domain"/>
    <property type="match status" value="1"/>
</dbReference>
<dbReference type="Proteomes" id="UP000244932">
    <property type="component" value="Unassembled WGS sequence"/>
</dbReference>
<dbReference type="AlphaFoldDB" id="A0A2R8A6S5"/>
<feature type="domain" description="Deacetylase sirtuin-type" evidence="5">
    <location>
        <begin position="1"/>
        <end position="225"/>
    </location>
</feature>
<dbReference type="GO" id="GO:0036054">
    <property type="term" value="F:protein-malonyllysine demalonylase activity"/>
    <property type="evidence" value="ECO:0007669"/>
    <property type="project" value="InterPro"/>
</dbReference>
<dbReference type="GO" id="GO:0070403">
    <property type="term" value="F:NAD+ binding"/>
    <property type="evidence" value="ECO:0007669"/>
    <property type="project" value="UniProtKB-UniRule"/>
</dbReference>
<comment type="subcellular location">
    <subcellularLocation>
        <location evidence="3">Cytoplasm</location>
    </subcellularLocation>
</comment>
<dbReference type="RefSeq" id="WP_108780502.1">
    <property type="nucleotide sequence ID" value="NZ_OMKW01000001.1"/>
</dbReference>
<feature type="binding site" evidence="3 4">
    <location>
        <position position="113"/>
    </location>
    <ligand>
        <name>Zn(2+)</name>
        <dbReference type="ChEBI" id="CHEBI:29105"/>
    </ligand>
</feature>
<comment type="domain">
    <text evidence="3">2 residues (Tyr-54 and Arg-57) present in a large hydrophobic pocket are probably involved in substrate specificity. They are important for desuccinylation activity, but dispensable for deacetylation activity.</text>
</comment>
<feature type="binding site" evidence="3 4">
    <location>
        <position position="132"/>
    </location>
    <ligand>
        <name>Zn(2+)</name>
        <dbReference type="ChEBI" id="CHEBI:29105"/>
    </ligand>
</feature>
<sequence length="225" mass="24138">MAEQIVILTGAGISAESGLGTFRDAGGLWTQYPLEDVATPEGFARNAGLVHEFYNMRRRDARAAQPNAAHHAIAKLAAHQQVTLVTQNVDDLHERAGFADPIHMHGELMRALCPTCTQSHAWTGDMQTESACPSCDAPGLRPDIVWFGEIPYHMERIGAALSDCSIFVSIGTSGEVWPAAGFAAEARANGARTIELNLEPSNGPFDEVRTGPATQVVPAFVAEFI</sequence>
<dbReference type="InterPro" id="IPR029035">
    <property type="entry name" value="DHS-like_NAD/FAD-binding_dom"/>
</dbReference>
<dbReference type="PANTHER" id="PTHR11085:SF4">
    <property type="entry name" value="NAD-DEPENDENT PROTEIN DEACYLASE"/>
    <property type="match status" value="1"/>
</dbReference>
<feature type="active site" description="Proton acceptor" evidence="3 4">
    <location>
        <position position="105"/>
    </location>
</feature>
<gene>
    <name evidence="6" type="primary">cobB_1</name>
    <name evidence="3" type="synonym">cobB</name>
    <name evidence="6" type="ORF">POI8812_00011</name>
</gene>
<feature type="binding site" evidence="3">
    <location>
        <position position="213"/>
    </location>
    <ligand>
        <name>NAD(+)</name>
        <dbReference type="ChEBI" id="CHEBI:57540"/>
    </ligand>
</feature>
<dbReference type="EMBL" id="OMKW01000001">
    <property type="protein sequence ID" value="SPF27718.1"/>
    <property type="molecule type" value="Genomic_DNA"/>
</dbReference>
<dbReference type="PANTHER" id="PTHR11085">
    <property type="entry name" value="NAD-DEPENDENT PROTEIN DEACYLASE SIRTUIN-5, MITOCHONDRIAL-RELATED"/>
    <property type="match status" value="1"/>
</dbReference>
<dbReference type="PROSITE" id="PS50305">
    <property type="entry name" value="SIRTUIN"/>
    <property type="match status" value="1"/>
</dbReference>
<dbReference type="InterPro" id="IPR027546">
    <property type="entry name" value="Sirtuin_class_III"/>
</dbReference>
<keyword evidence="3 4" id="KW-0479">Metal-binding</keyword>
<keyword evidence="2 3" id="KW-0520">NAD</keyword>
<dbReference type="Pfam" id="PF02146">
    <property type="entry name" value="SIR2"/>
    <property type="match status" value="1"/>
</dbReference>
<reference evidence="6 7" key="1">
    <citation type="submission" date="2018-03" db="EMBL/GenBank/DDBJ databases">
        <authorList>
            <person name="Keele B.F."/>
        </authorList>
    </citation>
    <scope>NUCLEOTIDE SEQUENCE [LARGE SCALE GENOMIC DNA]</scope>
    <source>
        <strain evidence="6 7">CeCT 8812</strain>
    </source>
</reference>
<evidence type="ECO:0000256" key="4">
    <source>
        <dbReference type="PROSITE-ProRule" id="PRU00236"/>
    </source>
</evidence>
<comment type="catalytic activity">
    <reaction evidence="3">
        <text>N(6)-acetyl-L-lysyl-[protein] + NAD(+) + H2O = 2''-O-acetyl-ADP-D-ribose + nicotinamide + L-lysyl-[protein]</text>
        <dbReference type="Rhea" id="RHEA:43636"/>
        <dbReference type="Rhea" id="RHEA-COMP:9752"/>
        <dbReference type="Rhea" id="RHEA-COMP:10731"/>
        <dbReference type="ChEBI" id="CHEBI:15377"/>
        <dbReference type="ChEBI" id="CHEBI:17154"/>
        <dbReference type="ChEBI" id="CHEBI:29969"/>
        <dbReference type="ChEBI" id="CHEBI:57540"/>
        <dbReference type="ChEBI" id="CHEBI:61930"/>
        <dbReference type="ChEBI" id="CHEBI:83767"/>
        <dbReference type="EC" id="2.3.1.286"/>
    </reaction>
</comment>
<comment type="similarity">
    <text evidence="3">Belongs to the sirtuin family. Class III subfamily.</text>
</comment>
<dbReference type="InterPro" id="IPR050134">
    <property type="entry name" value="NAD-dep_sirtuin_deacylases"/>
</dbReference>
<feature type="binding site" evidence="3">
    <location>
        <begin position="171"/>
        <end position="173"/>
    </location>
    <ligand>
        <name>NAD(+)</name>
        <dbReference type="ChEBI" id="CHEBI:57540"/>
    </ligand>
</feature>
<feature type="binding site" evidence="3">
    <location>
        <position position="54"/>
    </location>
    <ligand>
        <name>substrate</name>
    </ligand>
</feature>
<feature type="binding site" evidence="3">
    <location>
        <begin position="197"/>
        <end position="199"/>
    </location>
    <ligand>
        <name>NAD(+)</name>
        <dbReference type="ChEBI" id="CHEBI:57540"/>
    </ligand>
</feature>
<dbReference type="GO" id="GO:0008270">
    <property type="term" value="F:zinc ion binding"/>
    <property type="evidence" value="ECO:0007669"/>
    <property type="project" value="UniProtKB-UniRule"/>
</dbReference>
<dbReference type="InterPro" id="IPR026591">
    <property type="entry name" value="Sirtuin_cat_small_dom_sf"/>
</dbReference>
<proteinExistence type="inferred from homology"/>
<dbReference type="OrthoDB" id="9800582at2"/>
<keyword evidence="3 4" id="KW-0862">Zinc</keyword>
<dbReference type="GO" id="GO:0036055">
    <property type="term" value="F:protein-succinyllysine desuccinylase activity"/>
    <property type="evidence" value="ECO:0007669"/>
    <property type="project" value="UniProtKB-UniRule"/>
</dbReference>
<dbReference type="GO" id="GO:0017136">
    <property type="term" value="F:histone deacetylase activity, NAD-dependent"/>
    <property type="evidence" value="ECO:0007669"/>
    <property type="project" value="TreeGrafter"/>
</dbReference>
<comment type="catalytic activity">
    <reaction evidence="3">
        <text>N(6)-succinyl-L-lysyl-[protein] + NAD(+) + H2O = 2''-O-succinyl-ADP-D-ribose + nicotinamide + L-lysyl-[protein]</text>
        <dbReference type="Rhea" id="RHEA:47668"/>
        <dbReference type="Rhea" id="RHEA-COMP:9752"/>
        <dbReference type="Rhea" id="RHEA-COMP:11877"/>
        <dbReference type="ChEBI" id="CHEBI:15377"/>
        <dbReference type="ChEBI" id="CHEBI:17154"/>
        <dbReference type="ChEBI" id="CHEBI:29969"/>
        <dbReference type="ChEBI" id="CHEBI:57540"/>
        <dbReference type="ChEBI" id="CHEBI:87830"/>
        <dbReference type="ChEBI" id="CHEBI:87832"/>
    </reaction>
</comment>
<feature type="binding site" evidence="3 4">
    <location>
        <position position="116"/>
    </location>
    <ligand>
        <name>Zn(2+)</name>
        <dbReference type="ChEBI" id="CHEBI:29105"/>
    </ligand>
</feature>
<feature type="binding site" evidence="3">
    <location>
        <position position="57"/>
    </location>
    <ligand>
        <name>substrate</name>
    </ligand>
</feature>
<keyword evidence="3" id="KW-0963">Cytoplasm</keyword>